<feature type="transmembrane region" description="Helical" evidence="7">
    <location>
        <begin position="129"/>
        <end position="152"/>
    </location>
</feature>
<evidence type="ECO:0000256" key="7">
    <source>
        <dbReference type="SAM" id="Phobius"/>
    </source>
</evidence>
<evidence type="ECO:0000256" key="5">
    <source>
        <dbReference type="ARBA" id="ARBA00023136"/>
    </source>
</evidence>
<evidence type="ECO:0000313" key="9">
    <source>
        <dbReference type="Proteomes" id="UP001530377"/>
    </source>
</evidence>
<protein>
    <submittedName>
        <fullName evidence="8">Uncharacterized protein</fullName>
    </submittedName>
</protein>
<comment type="caution">
    <text evidence="8">The sequence shown here is derived from an EMBL/GenBank/DDBJ whole genome shotgun (WGS) entry which is preliminary data.</text>
</comment>
<keyword evidence="5 7" id="KW-0472">Membrane</keyword>
<dbReference type="PANTHER" id="PTHR12300">
    <property type="entry name" value="HVA22-LIKE PROTEINS"/>
    <property type="match status" value="1"/>
</dbReference>
<name>A0ABD3RAI6_9STRA</name>
<dbReference type="Proteomes" id="UP001530377">
    <property type="component" value="Unassembled WGS sequence"/>
</dbReference>
<keyword evidence="4 7" id="KW-1133">Transmembrane helix</keyword>
<feature type="transmembrane region" description="Helical" evidence="7">
    <location>
        <begin position="101"/>
        <end position="117"/>
    </location>
</feature>
<feature type="transmembrane region" description="Helical" evidence="7">
    <location>
        <begin position="12"/>
        <end position="34"/>
    </location>
</feature>
<evidence type="ECO:0000256" key="2">
    <source>
        <dbReference type="ARBA" id="ARBA00008573"/>
    </source>
</evidence>
<evidence type="ECO:0000256" key="6">
    <source>
        <dbReference type="RuleBase" id="RU362006"/>
    </source>
</evidence>
<accession>A0ABD3RAI6</accession>
<dbReference type="PANTHER" id="PTHR12300:SF161">
    <property type="entry name" value="RECEPTOR EXPRESSION-ENHANCING PROTEIN"/>
    <property type="match status" value="1"/>
</dbReference>
<comment type="similarity">
    <text evidence="2 6">Belongs to the DP1 family.</text>
</comment>
<feature type="transmembrane region" description="Helical" evidence="7">
    <location>
        <begin position="205"/>
        <end position="225"/>
    </location>
</feature>
<dbReference type="AlphaFoldDB" id="A0ABD3RAI6"/>
<feature type="transmembrane region" description="Helical" evidence="7">
    <location>
        <begin position="260"/>
        <end position="277"/>
    </location>
</feature>
<proteinExistence type="inferred from homology"/>
<keyword evidence="9" id="KW-1185">Reference proteome</keyword>
<evidence type="ECO:0000256" key="1">
    <source>
        <dbReference type="ARBA" id="ARBA00004141"/>
    </source>
</evidence>
<feature type="transmembrane region" description="Helical" evidence="7">
    <location>
        <begin position="172"/>
        <end position="198"/>
    </location>
</feature>
<evidence type="ECO:0000256" key="3">
    <source>
        <dbReference type="ARBA" id="ARBA00022692"/>
    </source>
</evidence>
<dbReference type="GO" id="GO:0016020">
    <property type="term" value="C:membrane"/>
    <property type="evidence" value="ECO:0007669"/>
    <property type="project" value="UniProtKB-SubCell"/>
</dbReference>
<gene>
    <name evidence="8" type="ORF">ACHAXA_007749</name>
</gene>
<feature type="transmembrane region" description="Helical" evidence="7">
    <location>
        <begin position="231"/>
        <end position="248"/>
    </location>
</feature>
<dbReference type="InterPro" id="IPR004345">
    <property type="entry name" value="TB2_DP1_HVA22"/>
</dbReference>
<dbReference type="Pfam" id="PF03134">
    <property type="entry name" value="TB2_DP1_HVA22"/>
    <property type="match status" value="2"/>
</dbReference>
<dbReference type="EMBL" id="JALLPB020000360">
    <property type="protein sequence ID" value="KAL3809973.1"/>
    <property type="molecule type" value="Genomic_DNA"/>
</dbReference>
<keyword evidence="3 7" id="KW-0812">Transmembrane</keyword>
<feature type="transmembrane region" description="Helical" evidence="7">
    <location>
        <begin position="46"/>
        <end position="68"/>
    </location>
</feature>
<sequence>MSDDDTNVDLNNIWSSLTCSFAVLALVSLSYKFLPSNRGRNFKIHALYWAVAIVTVIVLPSDVSSYVFTGLTITLVGAIYPIYRAVKACCTPYEGDDKEWLQFWVVGGILFMVTTWVDDAIENEYAKGVWLGCLLFTFFWLYFPLTCGAQLVYDGITEPLLGPRVQYVQNEITTFILYAQSVANALHIYLVWLFFMILPSDSKRVVAISIGTVYPFLCSITAVAGDRIEDITYWLTYWAAYGCLFVIMDMIEHWMGQTTILYCFVILITVYLMLPMFRGADKVFRNILVPLAGLKEMLMLRDAYQIKRQLLKDLDPDRAKLVGKSIAYLFDHEDDDIDPGVKLKRSWNWLKIPGRPMKYEEQHTTKLNLV</sequence>
<comment type="subcellular location">
    <subcellularLocation>
        <location evidence="1 6">Membrane</location>
        <topology evidence="1 6">Multi-pass membrane protein</topology>
    </subcellularLocation>
</comment>
<reference evidence="8 9" key="1">
    <citation type="submission" date="2024-10" db="EMBL/GenBank/DDBJ databases">
        <title>Updated reference genomes for cyclostephanoid diatoms.</title>
        <authorList>
            <person name="Roberts W.R."/>
            <person name="Alverson A.J."/>
        </authorList>
    </citation>
    <scope>NUCLEOTIDE SEQUENCE [LARGE SCALE GENOMIC DNA]</scope>
    <source>
        <strain evidence="8 9">AJA228-03</strain>
    </source>
</reference>
<evidence type="ECO:0000256" key="4">
    <source>
        <dbReference type="ARBA" id="ARBA00022989"/>
    </source>
</evidence>
<evidence type="ECO:0000313" key="8">
    <source>
        <dbReference type="EMBL" id="KAL3809973.1"/>
    </source>
</evidence>
<organism evidence="8 9">
    <name type="scientific">Cyclostephanos tholiformis</name>
    <dbReference type="NCBI Taxonomy" id="382380"/>
    <lineage>
        <taxon>Eukaryota</taxon>
        <taxon>Sar</taxon>
        <taxon>Stramenopiles</taxon>
        <taxon>Ochrophyta</taxon>
        <taxon>Bacillariophyta</taxon>
        <taxon>Coscinodiscophyceae</taxon>
        <taxon>Thalassiosirophycidae</taxon>
        <taxon>Stephanodiscales</taxon>
        <taxon>Stephanodiscaceae</taxon>
        <taxon>Cyclostephanos</taxon>
    </lineage>
</organism>